<name>A0A402D5P1_9BACT</name>
<proteinExistence type="predicted"/>
<evidence type="ECO:0000313" key="2">
    <source>
        <dbReference type="Proteomes" id="UP000287394"/>
    </source>
</evidence>
<dbReference type="Proteomes" id="UP000287394">
    <property type="component" value="Chromosome"/>
</dbReference>
<dbReference type="AlphaFoldDB" id="A0A402D5P1"/>
<protein>
    <submittedName>
        <fullName evidence="1">Uncharacterized protein</fullName>
    </submittedName>
</protein>
<gene>
    <name evidence="1" type="ORF">CCAX7_55080</name>
</gene>
<dbReference type="KEGG" id="ccot:CCAX7_55080"/>
<sequence>MRTAALFTPAESGLVRVSDHWYRAKSCDVNVVPLFQRHYSCPKPKDTHYTSGIAGPGEDMTLITATGDALFVWRSEEFRKDDQWGVECSVFRNEGSVQSSLMIREAVEAAVVKWKPQRFFTFVNAEKVQSANPGYCFKMAGWSFCGFTKAGLHILEYRN</sequence>
<reference evidence="1 2" key="1">
    <citation type="journal article" date="2019" name="Int. J. Syst. Evol. Microbiol.">
        <title>Capsulimonas corticalis gen. nov., sp. nov., an aerobic capsulated bacterium, of a novel bacterial order, Capsulimonadales ord. nov., of the class Armatimonadia of the phylum Armatimonadetes.</title>
        <authorList>
            <person name="Li J."/>
            <person name="Kudo C."/>
            <person name="Tonouchi A."/>
        </authorList>
    </citation>
    <scope>NUCLEOTIDE SEQUENCE [LARGE SCALE GENOMIC DNA]</scope>
    <source>
        <strain evidence="1 2">AX-7</strain>
    </source>
</reference>
<dbReference type="EMBL" id="AP025739">
    <property type="protein sequence ID" value="BDI33457.1"/>
    <property type="molecule type" value="Genomic_DNA"/>
</dbReference>
<keyword evidence="2" id="KW-1185">Reference proteome</keyword>
<organism evidence="1 2">
    <name type="scientific">Capsulimonas corticalis</name>
    <dbReference type="NCBI Taxonomy" id="2219043"/>
    <lineage>
        <taxon>Bacteria</taxon>
        <taxon>Bacillati</taxon>
        <taxon>Armatimonadota</taxon>
        <taxon>Armatimonadia</taxon>
        <taxon>Capsulimonadales</taxon>
        <taxon>Capsulimonadaceae</taxon>
        <taxon>Capsulimonas</taxon>
    </lineage>
</organism>
<accession>A0A402D5P1</accession>
<evidence type="ECO:0000313" key="1">
    <source>
        <dbReference type="EMBL" id="BDI33457.1"/>
    </source>
</evidence>